<organism evidence="1 2">
    <name type="scientific">Dorcoceras hygrometricum</name>
    <dbReference type="NCBI Taxonomy" id="472368"/>
    <lineage>
        <taxon>Eukaryota</taxon>
        <taxon>Viridiplantae</taxon>
        <taxon>Streptophyta</taxon>
        <taxon>Embryophyta</taxon>
        <taxon>Tracheophyta</taxon>
        <taxon>Spermatophyta</taxon>
        <taxon>Magnoliopsida</taxon>
        <taxon>eudicotyledons</taxon>
        <taxon>Gunneridae</taxon>
        <taxon>Pentapetalae</taxon>
        <taxon>asterids</taxon>
        <taxon>lamiids</taxon>
        <taxon>Lamiales</taxon>
        <taxon>Gesneriaceae</taxon>
        <taxon>Didymocarpoideae</taxon>
        <taxon>Trichosporeae</taxon>
        <taxon>Loxocarpinae</taxon>
        <taxon>Dorcoceras</taxon>
    </lineage>
</organism>
<dbReference type="AlphaFoldDB" id="A0A2Z7BX48"/>
<name>A0A2Z7BX48_9LAMI</name>
<dbReference type="Proteomes" id="UP000250235">
    <property type="component" value="Unassembled WGS sequence"/>
</dbReference>
<dbReference type="EMBL" id="KV001295">
    <property type="protein sequence ID" value="KZV39212.1"/>
    <property type="molecule type" value="Genomic_DNA"/>
</dbReference>
<evidence type="ECO:0000313" key="1">
    <source>
        <dbReference type="EMBL" id="KZV39212.1"/>
    </source>
</evidence>
<accession>A0A2Z7BX48</accession>
<evidence type="ECO:0000313" key="2">
    <source>
        <dbReference type="Proteomes" id="UP000250235"/>
    </source>
</evidence>
<keyword evidence="2" id="KW-1185">Reference proteome</keyword>
<reference evidence="1 2" key="1">
    <citation type="journal article" date="2015" name="Proc. Natl. Acad. Sci. U.S.A.">
        <title>The resurrection genome of Boea hygrometrica: A blueprint for survival of dehydration.</title>
        <authorList>
            <person name="Xiao L."/>
            <person name="Yang G."/>
            <person name="Zhang L."/>
            <person name="Yang X."/>
            <person name="Zhao S."/>
            <person name="Ji Z."/>
            <person name="Zhou Q."/>
            <person name="Hu M."/>
            <person name="Wang Y."/>
            <person name="Chen M."/>
            <person name="Xu Y."/>
            <person name="Jin H."/>
            <person name="Xiao X."/>
            <person name="Hu G."/>
            <person name="Bao F."/>
            <person name="Hu Y."/>
            <person name="Wan P."/>
            <person name="Li L."/>
            <person name="Deng X."/>
            <person name="Kuang T."/>
            <person name="Xiang C."/>
            <person name="Zhu J.K."/>
            <person name="Oliver M.J."/>
            <person name="He Y."/>
        </authorList>
    </citation>
    <scope>NUCLEOTIDE SEQUENCE [LARGE SCALE GENOMIC DNA]</scope>
    <source>
        <strain evidence="2">cv. XS01</strain>
    </source>
</reference>
<dbReference type="OrthoDB" id="442863at2759"/>
<protein>
    <submittedName>
        <fullName evidence="1">Uncharacterized protein</fullName>
    </submittedName>
</protein>
<proteinExistence type="predicted"/>
<sequence>MVPSPSKHDGENFDENLSGNIFGSAVLHHTGKPSSSPPIAPVTYIAGTAFRQLWVCIHAAALTEACEALTYACASQGSCNELFFMFDLLDDSWKDRIFGSSLAVLSWTILFAQRVVLRK</sequence>
<gene>
    <name evidence="1" type="ORF">F511_16333</name>
</gene>